<protein>
    <recommendedName>
        <fullName evidence="3">Aminotransferase class I/classII domain-containing protein</fullName>
    </recommendedName>
</protein>
<dbReference type="InParanoid" id="B3S8N2"/>
<evidence type="ECO:0000313" key="2">
    <source>
        <dbReference type="Proteomes" id="UP000009022"/>
    </source>
</evidence>
<dbReference type="GeneID" id="6757841"/>
<keyword evidence="2" id="KW-1185">Reference proteome</keyword>
<accession>B3S8N2</accession>
<name>B3S8N2_TRIAD</name>
<dbReference type="HOGENOM" id="CLU_2240004_0_0_1"/>
<evidence type="ECO:0000313" key="1">
    <source>
        <dbReference type="EMBL" id="EDV20913.1"/>
    </source>
</evidence>
<gene>
    <name evidence="1" type="ORF">TRIADDRAFT_60599</name>
</gene>
<dbReference type="RefSeq" id="XP_002116557.1">
    <property type="nucleotide sequence ID" value="XM_002116521.1"/>
</dbReference>
<dbReference type="KEGG" id="tad:TRIADDRAFT_60599"/>
<dbReference type="CTD" id="6757841"/>
<organism evidence="1 2">
    <name type="scientific">Trichoplax adhaerens</name>
    <name type="common">Trichoplax reptans</name>
    <dbReference type="NCBI Taxonomy" id="10228"/>
    <lineage>
        <taxon>Eukaryota</taxon>
        <taxon>Metazoa</taxon>
        <taxon>Placozoa</taxon>
        <taxon>Uniplacotomia</taxon>
        <taxon>Trichoplacea</taxon>
        <taxon>Trichoplacidae</taxon>
        <taxon>Trichoplax</taxon>
    </lineage>
</organism>
<dbReference type="OrthoDB" id="7042322at2759"/>
<dbReference type="Proteomes" id="UP000009022">
    <property type="component" value="Unassembled WGS sequence"/>
</dbReference>
<dbReference type="EMBL" id="DS985256">
    <property type="protein sequence ID" value="EDV20913.1"/>
    <property type="molecule type" value="Genomic_DNA"/>
</dbReference>
<proteinExistence type="predicted"/>
<dbReference type="AlphaFoldDB" id="B3S8N2"/>
<evidence type="ECO:0008006" key="3">
    <source>
        <dbReference type="Google" id="ProtNLM"/>
    </source>
</evidence>
<sequence>MNAISRQVYRTTEVWTRAWQRRSPNLNGKMDKSPPLTRADLRNYAPASNLQLNEEIKRMISEGKNIYHFGFGQSPFPVMKEFCQKLSQYAGANQYLAVTGKEYLA</sequence>
<reference evidence="1 2" key="1">
    <citation type="journal article" date="2008" name="Nature">
        <title>The Trichoplax genome and the nature of placozoans.</title>
        <authorList>
            <person name="Srivastava M."/>
            <person name="Begovic E."/>
            <person name="Chapman J."/>
            <person name="Putnam N.H."/>
            <person name="Hellsten U."/>
            <person name="Kawashima T."/>
            <person name="Kuo A."/>
            <person name="Mitros T."/>
            <person name="Salamov A."/>
            <person name="Carpenter M.L."/>
            <person name="Signorovitch A.Y."/>
            <person name="Moreno M.A."/>
            <person name="Kamm K."/>
            <person name="Grimwood J."/>
            <person name="Schmutz J."/>
            <person name="Shapiro H."/>
            <person name="Grigoriev I.V."/>
            <person name="Buss L.W."/>
            <person name="Schierwater B."/>
            <person name="Dellaporta S.L."/>
            <person name="Rokhsar D.S."/>
        </authorList>
    </citation>
    <scope>NUCLEOTIDE SEQUENCE [LARGE SCALE GENOMIC DNA]</scope>
    <source>
        <strain evidence="1 2">Grell-BS-1999</strain>
    </source>
</reference>
<dbReference type="STRING" id="10228.B3S8N2"/>